<gene>
    <name evidence="9" type="ORF">OM33_19195</name>
</gene>
<reference evidence="9 10" key="1">
    <citation type="submission" date="2014-11" db="EMBL/GenBank/DDBJ databases">
        <title>Complete Genome Sequence of Pseudoalteromonas sp. Strain OCN003 Isolated from Kaneohe Bay, Oahu, Hawaii.</title>
        <authorList>
            <person name="Beurmann S."/>
            <person name="Videau P."/>
            <person name="Ushijima B."/>
            <person name="Smith A.M."/>
            <person name="Aeby G.S."/>
            <person name="Callahan S.M."/>
            <person name="Belcaid M."/>
        </authorList>
    </citation>
    <scope>NUCLEOTIDE SEQUENCE [LARGE SCALE GENOMIC DNA]</scope>
    <source>
        <strain evidence="9 10">OCN003</strain>
    </source>
</reference>
<evidence type="ECO:0000256" key="6">
    <source>
        <dbReference type="SAM" id="Phobius"/>
    </source>
</evidence>
<keyword evidence="2 6" id="KW-0812">Transmembrane</keyword>
<evidence type="ECO:0000259" key="8">
    <source>
        <dbReference type="Pfam" id="PF12821"/>
    </source>
</evidence>
<evidence type="ECO:0000256" key="5">
    <source>
        <dbReference type="ARBA" id="ARBA00034125"/>
    </source>
</evidence>
<dbReference type="Proteomes" id="UP000030341">
    <property type="component" value="Chromosome 2"/>
</dbReference>
<dbReference type="HOGENOM" id="CLU_036601_0_0_6"/>
<feature type="transmembrane region" description="Helical" evidence="6">
    <location>
        <begin position="120"/>
        <end position="138"/>
    </location>
</feature>
<proteinExistence type="inferred from homology"/>
<accession>A0A0A7EMA4</accession>
<dbReference type="OrthoDB" id="1490274at2"/>
<comment type="subcellular location">
    <subcellularLocation>
        <location evidence="1">Membrane</location>
        <topology evidence="1">Multi-pass membrane protein</topology>
    </subcellularLocation>
</comment>
<evidence type="ECO:0000313" key="10">
    <source>
        <dbReference type="Proteomes" id="UP000030341"/>
    </source>
</evidence>
<dbReference type="PANTHER" id="PTHR31082">
    <property type="entry name" value="PHEROMONE-REGULATED MEMBRANE PROTEIN 10"/>
    <property type="match status" value="1"/>
</dbReference>
<feature type="domain" description="Threonine/serine exporter-like N-terminal" evidence="7">
    <location>
        <begin position="11"/>
        <end position="252"/>
    </location>
</feature>
<protein>
    <submittedName>
        <fullName evidence="9">Membrane protein</fullName>
    </submittedName>
</protein>
<dbReference type="GO" id="GO:0016020">
    <property type="term" value="C:membrane"/>
    <property type="evidence" value="ECO:0007669"/>
    <property type="project" value="UniProtKB-SubCell"/>
</dbReference>
<feature type="transmembrane region" description="Helical" evidence="6">
    <location>
        <begin position="173"/>
        <end position="190"/>
    </location>
</feature>
<feature type="transmembrane region" description="Helical" evidence="6">
    <location>
        <begin position="385"/>
        <end position="402"/>
    </location>
</feature>
<evidence type="ECO:0000256" key="1">
    <source>
        <dbReference type="ARBA" id="ARBA00004141"/>
    </source>
</evidence>
<organism evidence="9 10">
    <name type="scientific">Pseudoalteromonas piratica</name>
    <dbReference type="NCBI Taxonomy" id="1348114"/>
    <lineage>
        <taxon>Bacteria</taxon>
        <taxon>Pseudomonadati</taxon>
        <taxon>Pseudomonadota</taxon>
        <taxon>Gammaproteobacteria</taxon>
        <taxon>Alteromonadales</taxon>
        <taxon>Pseudoalteromonadaceae</taxon>
        <taxon>Pseudoalteromonas</taxon>
    </lineage>
</organism>
<feature type="domain" description="Threonine/Serine exporter ThrE" evidence="8">
    <location>
        <begin position="276"/>
        <end position="400"/>
    </location>
</feature>
<feature type="transmembrane region" description="Helical" evidence="6">
    <location>
        <begin position="196"/>
        <end position="218"/>
    </location>
</feature>
<feature type="transmembrane region" description="Helical" evidence="6">
    <location>
        <begin position="344"/>
        <end position="365"/>
    </location>
</feature>
<dbReference type="KEGG" id="pseo:OM33_19195"/>
<dbReference type="InterPro" id="IPR010619">
    <property type="entry name" value="ThrE-like_N"/>
</dbReference>
<dbReference type="RefSeq" id="WP_040135988.1">
    <property type="nucleotide sequence ID" value="NZ_CP009889.1"/>
</dbReference>
<feature type="transmembrane region" description="Helical" evidence="6">
    <location>
        <begin position="238"/>
        <end position="259"/>
    </location>
</feature>
<dbReference type="Pfam" id="PF06738">
    <property type="entry name" value="ThrE"/>
    <property type="match status" value="1"/>
</dbReference>
<comment type="similarity">
    <text evidence="5">Belongs to the ThrE exporter (TC 2.A.79) family.</text>
</comment>
<keyword evidence="4 6" id="KW-0472">Membrane</keyword>
<dbReference type="InterPro" id="IPR024528">
    <property type="entry name" value="ThrE_2"/>
</dbReference>
<dbReference type="STRING" id="1348114.OM33_19195"/>
<evidence type="ECO:0000256" key="2">
    <source>
        <dbReference type="ARBA" id="ARBA00022692"/>
    </source>
</evidence>
<sequence length="408" mass="43980">MNTASFTQKRRFIVKLGKMLHKFGTPSYRLEAHLENLATFFGLKASFIITPTALTFVIWTEGHEDEYTHAARVSPGELDLGALAHTDELVDKLTDYTITLEQADIALDKIANMPNPYNRLATGGAFAMSGGAFAMLMGTSWNDVLWSTLLSTVVYLFVLWAEKSRRVSHMLEPVVAVVAAVLACAISAYIDPGINIRMVVLSAIIVFIPGLALTLGLAELSARHLVSGTARVMDALMLLFKLYFGAFLGIAVGFALFGQADFIAPEPIPKWTAWLAIAILCMSLIIIFRTKAKHALWSVIAGFVAYAASILGAMYLDYALGTFIGAFAVGVYSNFFTRAANAPACIVAMQGLIVLVPGSKTYIGLNSLISGQEFVASTGIGQQTFLIFMSLVAGLIFANVALPPKKSL</sequence>
<dbReference type="eggNOG" id="COG2966">
    <property type="taxonomic scope" value="Bacteria"/>
</dbReference>
<dbReference type="Pfam" id="PF12821">
    <property type="entry name" value="ThrE_2"/>
    <property type="match status" value="1"/>
</dbReference>
<feature type="transmembrane region" description="Helical" evidence="6">
    <location>
        <begin position="144"/>
        <end position="161"/>
    </location>
</feature>
<dbReference type="PANTHER" id="PTHR31082:SF4">
    <property type="entry name" value="PHEROMONE-REGULATED MEMBRANE PROTEIN 10"/>
    <property type="match status" value="1"/>
</dbReference>
<feature type="transmembrane region" description="Helical" evidence="6">
    <location>
        <begin position="295"/>
        <end position="312"/>
    </location>
</feature>
<keyword evidence="3 6" id="KW-1133">Transmembrane helix</keyword>
<dbReference type="eggNOG" id="COG3610">
    <property type="taxonomic scope" value="Bacteria"/>
</dbReference>
<feature type="transmembrane region" description="Helical" evidence="6">
    <location>
        <begin position="271"/>
        <end position="288"/>
    </location>
</feature>
<dbReference type="GO" id="GO:0022857">
    <property type="term" value="F:transmembrane transporter activity"/>
    <property type="evidence" value="ECO:0007669"/>
    <property type="project" value="InterPro"/>
</dbReference>
<feature type="transmembrane region" description="Helical" evidence="6">
    <location>
        <begin position="318"/>
        <end position="337"/>
    </location>
</feature>
<evidence type="ECO:0000313" key="9">
    <source>
        <dbReference type="EMBL" id="AIY67191.1"/>
    </source>
</evidence>
<evidence type="ECO:0000256" key="3">
    <source>
        <dbReference type="ARBA" id="ARBA00022989"/>
    </source>
</evidence>
<dbReference type="AlphaFoldDB" id="A0A0A7EMA4"/>
<name>A0A0A7EMA4_9GAMM</name>
<evidence type="ECO:0000259" key="7">
    <source>
        <dbReference type="Pfam" id="PF06738"/>
    </source>
</evidence>
<evidence type="ECO:0000256" key="4">
    <source>
        <dbReference type="ARBA" id="ARBA00023136"/>
    </source>
</evidence>
<dbReference type="EMBL" id="CP009889">
    <property type="protein sequence ID" value="AIY67191.1"/>
    <property type="molecule type" value="Genomic_DNA"/>
</dbReference>
<dbReference type="InterPro" id="IPR051361">
    <property type="entry name" value="ThrE/Ser_Exporter"/>
</dbReference>
<keyword evidence="10" id="KW-1185">Reference proteome</keyword>